<evidence type="ECO:0000313" key="7">
    <source>
        <dbReference type="Proteomes" id="UP000184517"/>
    </source>
</evidence>
<keyword evidence="4" id="KW-0732">Signal</keyword>
<evidence type="ECO:0000313" key="6">
    <source>
        <dbReference type="EMBL" id="SHE89751.1"/>
    </source>
</evidence>
<protein>
    <submittedName>
        <fullName evidence="6">Pectate lyase</fullName>
    </submittedName>
</protein>
<comment type="similarity">
    <text evidence="2">Belongs to the polysaccharide lyase 1 family.</text>
</comment>
<dbReference type="Gene3D" id="2.160.20.10">
    <property type="entry name" value="Single-stranded right-handed beta-helix, Pectin lyase-like"/>
    <property type="match status" value="1"/>
</dbReference>
<dbReference type="GO" id="GO:0000272">
    <property type="term" value="P:polysaccharide catabolic process"/>
    <property type="evidence" value="ECO:0007669"/>
    <property type="project" value="UniProtKB-KW"/>
</dbReference>
<dbReference type="Pfam" id="PF00544">
    <property type="entry name" value="Pectate_lyase_4"/>
    <property type="match status" value="3"/>
</dbReference>
<proteinExistence type="inferred from homology"/>
<keyword evidence="2" id="KW-0964">Secreted</keyword>
<evidence type="ECO:0000256" key="3">
    <source>
        <dbReference type="SAM" id="MobiDB-lite"/>
    </source>
</evidence>
<organism evidence="6 7">
    <name type="scientific">Marinomonas polaris DSM 16579</name>
    <dbReference type="NCBI Taxonomy" id="1122206"/>
    <lineage>
        <taxon>Bacteria</taxon>
        <taxon>Pseudomonadati</taxon>
        <taxon>Pseudomonadota</taxon>
        <taxon>Gammaproteobacteria</taxon>
        <taxon>Oceanospirillales</taxon>
        <taxon>Oceanospirillaceae</taxon>
        <taxon>Marinomonas</taxon>
    </lineage>
</organism>
<dbReference type="GO" id="GO:0030570">
    <property type="term" value="F:pectate lyase activity"/>
    <property type="evidence" value="ECO:0007669"/>
    <property type="project" value="InterPro"/>
</dbReference>
<keyword evidence="2" id="KW-0624">Polysaccharide degradation</keyword>
<dbReference type="InterPro" id="IPR011050">
    <property type="entry name" value="Pectin_lyase_fold/virulence"/>
</dbReference>
<feature type="chain" id="PRO_5012454487" evidence="4">
    <location>
        <begin position="22"/>
        <end position="505"/>
    </location>
</feature>
<dbReference type="InterPro" id="IPR045032">
    <property type="entry name" value="PEL"/>
</dbReference>
<dbReference type="GO" id="GO:0005576">
    <property type="term" value="C:extracellular region"/>
    <property type="evidence" value="ECO:0007669"/>
    <property type="project" value="UniProtKB-SubCell"/>
</dbReference>
<keyword evidence="1 2" id="KW-0456">Lyase</keyword>
<dbReference type="OrthoDB" id="5592990at2"/>
<comment type="subcellular location">
    <subcellularLocation>
        <location evidence="2">Secreted</location>
    </subcellularLocation>
</comment>
<dbReference type="AlphaFoldDB" id="A0A1M4X8K1"/>
<dbReference type="PANTHER" id="PTHR31683:SF18">
    <property type="entry name" value="PECTATE LYASE 21-RELATED"/>
    <property type="match status" value="1"/>
</dbReference>
<accession>A0A1M4X8K1</accession>
<dbReference type="RefSeq" id="WP_084122179.1">
    <property type="nucleotide sequence ID" value="NZ_FQVF01000004.1"/>
</dbReference>
<sequence length="505" mass="54989">MNRKILAASCLAASLIAGCSAVSTDNTSQKLSNTGKNSMSQDMTRPVLPHNDGWAAAEGQVTGGSDALDAHIYTVSSRKAFVDALKEAGNSPKIIRISGTINLSSNDQGRELTEADYRVAPYNFEDYKNAYAPAVWNIQPLIKKRPNRDLTGPQEEARLASAKKQKDQIVIDVPSNTSILGLGKNAKIIKGTLQISAGVENVIIRNIAFEDAFDYFPGWDPGDSFKIDPNYPGCMGEYVNANQGPQKCPGGRWNSEYDLISINGGKRVWIDHSTFSDGDRPDSMFPPVYPFPQNEITQKVQHHDGLVDITNQADLVTISNSYFHDHDKAFLIGNSDGKTADTGYLRVTLHGNYFKNVGQRMPRVRYGKVHVYNNYFVGNAQGDGVGANAYERHVDSLINKPKHNIVRQVLGAGKESAIYSEANVFEIENGNPSHAIGNMKGKVAYDQGSMFNGKMIDIVEGANKASGKPLSKDVGWTPTLYGPTPVLPASEVIDYVKENAGAGKL</sequence>
<dbReference type="SUPFAM" id="SSF51126">
    <property type="entry name" value="Pectin lyase-like"/>
    <property type="match status" value="1"/>
</dbReference>
<keyword evidence="7" id="KW-1185">Reference proteome</keyword>
<dbReference type="PROSITE" id="PS51257">
    <property type="entry name" value="PROKAR_LIPOPROTEIN"/>
    <property type="match status" value="1"/>
</dbReference>
<keyword evidence="2" id="KW-0119">Carbohydrate metabolism</keyword>
<reference evidence="7" key="1">
    <citation type="submission" date="2016-11" db="EMBL/GenBank/DDBJ databases">
        <authorList>
            <person name="Varghese N."/>
            <person name="Submissions S."/>
        </authorList>
    </citation>
    <scope>NUCLEOTIDE SEQUENCE [LARGE SCALE GENOMIC DNA]</scope>
    <source>
        <strain evidence="7">DSM 16579</strain>
    </source>
</reference>
<dbReference type="InterPro" id="IPR002022">
    <property type="entry name" value="Pec_lyase"/>
</dbReference>
<dbReference type="PANTHER" id="PTHR31683">
    <property type="entry name" value="PECTATE LYASE 18-RELATED"/>
    <property type="match status" value="1"/>
</dbReference>
<dbReference type="SMART" id="SM00656">
    <property type="entry name" value="Amb_all"/>
    <property type="match status" value="1"/>
</dbReference>
<feature type="region of interest" description="Disordered" evidence="3">
    <location>
        <begin position="25"/>
        <end position="51"/>
    </location>
</feature>
<dbReference type="STRING" id="1122206.SAMN02745753_01004"/>
<dbReference type="InterPro" id="IPR012334">
    <property type="entry name" value="Pectin_lyas_fold"/>
</dbReference>
<dbReference type="EMBL" id="FQVF01000004">
    <property type="protein sequence ID" value="SHE89751.1"/>
    <property type="molecule type" value="Genomic_DNA"/>
</dbReference>
<evidence type="ECO:0000256" key="2">
    <source>
        <dbReference type="RuleBase" id="RU361173"/>
    </source>
</evidence>
<feature type="domain" description="Pectate lyase" evidence="5">
    <location>
        <begin position="131"/>
        <end position="431"/>
    </location>
</feature>
<feature type="compositionally biased region" description="Polar residues" evidence="3">
    <location>
        <begin position="25"/>
        <end position="43"/>
    </location>
</feature>
<gene>
    <name evidence="6" type="ORF">SAMN02745753_01004</name>
</gene>
<feature type="signal peptide" evidence="4">
    <location>
        <begin position="1"/>
        <end position="21"/>
    </location>
</feature>
<name>A0A1M4X8K1_9GAMM</name>
<evidence type="ECO:0000259" key="5">
    <source>
        <dbReference type="SMART" id="SM00656"/>
    </source>
</evidence>
<evidence type="ECO:0000256" key="4">
    <source>
        <dbReference type="SAM" id="SignalP"/>
    </source>
</evidence>
<dbReference type="Proteomes" id="UP000184517">
    <property type="component" value="Unassembled WGS sequence"/>
</dbReference>
<evidence type="ECO:0000256" key="1">
    <source>
        <dbReference type="ARBA" id="ARBA00023239"/>
    </source>
</evidence>